<reference evidence="10" key="1">
    <citation type="journal article" date="2021" name="PeerJ">
        <title>Extensive microbial diversity within the chicken gut microbiome revealed by metagenomics and culture.</title>
        <authorList>
            <person name="Gilroy R."/>
            <person name="Ravi A."/>
            <person name="Getino M."/>
            <person name="Pursley I."/>
            <person name="Horton D.L."/>
            <person name="Alikhan N.F."/>
            <person name="Baker D."/>
            <person name="Gharbi K."/>
            <person name="Hall N."/>
            <person name="Watson M."/>
            <person name="Adriaenssens E.M."/>
            <person name="Foster-Nyarko E."/>
            <person name="Jarju S."/>
            <person name="Secka A."/>
            <person name="Antonio M."/>
            <person name="Oren A."/>
            <person name="Chaudhuri R.R."/>
            <person name="La Ragione R."/>
            <person name="Hildebrand F."/>
            <person name="Pallen M.J."/>
        </authorList>
    </citation>
    <scope>NUCLEOTIDE SEQUENCE</scope>
    <source>
        <strain evidence="10">ChiHjej13B12-752</strain>
    </source>
</reference>
<evidence type="ECO:0000256" key="1">
    <source>
        <dbReference type="ARBA" id="ARBA00004429"/>
    </source>
</evidence>
<dbReference type="InterPro" id="IPR036259">
    <property type="entry name" value="MFS_trans_sf"/>
</dbReference>
<evidence type="ECO:0000256" key="7">
    <source>
        <dbReference type="ARBA" id="ARBA00023136"/>
    </source>
</evidence>
<dbReference type="SUPFAM" id="SSF103473">
    <property type="entry name" value="MFS general substrate transporter"/>
    <property type="match status" value="1"/>
</dbReference>
<name>A0A9D1QGY4_9STAP</name>
<feature type="transmembrane region" description="Helical" evidence="8">
    <location>
        <begin position="286"/>
        <end position="309"/>
    </location>
</feature>
<dbReference type="Proteomes" id="UP000823989">
    <property type="component" value="Unassembled WGS sequence"/>
</dbReference>
<feature type="transmembrane region" description="Helical" evidence="8">
    <location>
        <begin position="12"/>
        <end position="33"/>
    </location>
</feature>
<feature type="transmembrane region" description="Helical" evidence="8">
    <location>
        <begin position="215"/>
        <end position="233"/>
    </location>
</feature>
<feature type="transmembrane region" description="Helical" evidence="8">
    <location>
        <begin position="375"/>
        <end position="395"/>
    </location>
</feature>
<protein>
    <submittedName>
        <fullName evidence="10">Oligosaccharide MFS transporter</fullName>
    </submittedName>
</protein>
<dbReference type="GO" id="GO:0030395">
    <property type="term" value="F:lactose binding"/>
    <property type="evidence" value="ECO:0007669"/>
    <property type="project" value="TreeGrafter"/>
</dbReference>
<keyword evidence="7 8" id="KW-0472">Membrane</keyword>
<feature type="transmembrane region" description="Helical" evidence="8">
    <location>
        <begin position="253"/>
        <end position="274"/>
    </location>
</feature>
<dbReference type="NCBIfam" id="TIGR00882">
    <property type="entry name" value="2A0105"/>
    <property type="match status" value="1"/>
</dbReference>
<comment type="caution">
    <text evidence="10">The sequence shown here is derived from an EMBL/GenBank/DDBJ whole genome shotgun (WGS) entry which is preliminary data.</text>
</comment>
<sequence length="413" mass="46347">MDFLKNSKYWFSSGYLFFFFITWSVWWSFYAIWLNNSLGLTGAQVGTIYSFNSFFSLFFMIFYGYIQDKLGTRKNLVWIQSVVLVLIAPFVIYIYEPLLLNHFYIGAILGAIYLGAGFIAGAGFLETFTEKLSRKYNFEFGKARMWGSLGYAVSALGAGALMSINPHLNFWIASATGVIFLIINAVFKVEVAETEKKDATQVSMKDIRTLLSDKVFWFLIIYLFGTVCIYTVYDQQLFPVYFVSLFSGATDGNTVYGILNSAQVFVEAIFLFLAPFIVNKIGIKQSLVLAGGIMAFRIVGSATVTGGFGISFMKMLHAVELPILLVAVFKYIAVNFDARLSATVYLIGFKVSSEIGVIIFSALVGWIYDQTTYETTFYILGSIVFLFVIFAIFALNSNDAKQKLTDNELVYGE</sequence>
<proteinExistence type="predicted"/>
<dbReference type="EMBL" id="DXHR01000011">
    <property type="protein sequence ID" value="HIW12339.1"/>
    <property type="molecule type" value="Genomic_DNA"/>
</dbReference>
<dbReference type="PROSITE" id="PS50850">
    <property type="entry name" value="MFS"/>
    <property type="match status" value="1"/>
</dbReference>
<dbReference type="AlphaFoldDB" id="A0A9D1QGY4"/>
<evidence type="ECO:0000313" key="11">
    <source>
        <dbReference type="Proteomes" id="UP000823989"/>
    </source>
</evidence>
<feature type="transmembrane region" description="Helical" evidence="8">
    <location>
        <begin position="170"/>
        <end position="187"/>
    </location>
</feature>
<dbReference type="Gene3D" id="1.20.1250.20">
    <property type="entry name" value="MFS general substrate transporter like domains"/>
    <property type="match status" value="2"/>
</dbReference>
<dbReference type="PANTHER" id="PTHR23522">
    <property type="entry name" value="BLL5896 PROTEIN"/>
    <property type="match status" value="1"/>
</dbReference>
<dbReference type="PANTHER" id="PTHR23522:SF10">
    <property type="entry name" value="3-PHENYLPROPIONIC ACID TRANSPORTER-RELATED"/>
    <property type="match status" value="1"/>
</dbReference>
<dbReference type="GO" id="GO:0015528">
    <property type="term" value="F:lactose:proton symporter activity"/>
    <property type="evidence" value="ECO:0007669"/>
    <property type="project" value="TreeGrafter"/>
</dbReference>
<keyword evidence="6 8" id="KW-1133">Transmembrane helix</keyword>
<feature type="transmembrane region" description="Helical" evidence="8">
    <location>
        <begin position="315"/>
        <end position="333"/>
    </location>
</feature>
<dbReference type="GO" id="GO:0005886">
    <property type="term" value="C:plasma membrane"/>
    <property type="evidence" value="ECO:0007669"/>
    <property type="project" value="UniProtKB-SubCell"/>
</dbReference>
<dbReference type="InterPro" id="IPR020846">
    <property type="entry name" value="MFS_dom"/>
</dbReference>
<evidence type="ECO:0000256" key="6">
    <source>
        <dbReference type="ARBA" id="ARBA00022989"/>
    </source>
</evidence>
<feature type="transmembrane region" description="Helical" evidence="8">
    <location>
        <begin position="146"/>
        <end position="164"/>
    </location>
</feature>
<feature type="transmembrane region" description="Helical" evidence="8">
    <location>
        <begin position="45"/>
        <end position="65"/>
    </location>
</feature>
<gene>
    <name evidence="10" type="ORF">H9891_04175</name>
</gene>
<reference evidence="10" key="2">
    <citation type="submission" date="2021-04" db="EMBL/GenBank/DDBJ databases">
        <authorList>
            <person name="Gilroy R."/>
        </authorList>
    </citation>
    <scope>NUCLEOTIDE SEQUENCE</scope>
    <source>
        <strain evidence="10">ChiHjej13B12-752</strain>
    </source>
</reference>
<keyword evidence="4" id="KW-0997">Cell inner membrane</keyword>
<dbReference type="InterPro" id="IPR000576">
    <property type="entry name" value="LacY/RafB_perm_fam"/>
</dbReference>
<dbReference type="Pfam" id="PF01306">
    <property type="entry name" value="LacY_symp"/>
    <property type="match status" value="1"/>
</dbReference>
<keyword evidence="2" id="KW-0813">Transport</keyword>
<feature type="transmembrane region" description="Helical" evidence="8">
    <location>
        <begin position="77"/>
        <end position="95"/>
    </location>
</feature>
<evidence type="ECO:0000256" key="4">
    <source>
        <dbReference type="ARBA" id="ARBA00022519"/>
    </source>
</evidence>
<evidence type="ECO:0000256" key="5">
    <source>
        <dbReference type="ARBA" id="ARBA00022692"/>
    </source>
</evidence>
<evidence type="ECO:0000256" key="2">
    <source>
        <dbReference type="ARBA" id="ARBA00022448"/>
    </source>
</evidence>
<feature type="domain" description="Major facilitator superfamily (MFS) profile" evidence="9">
    <location>
        <begin position="1"/>
        <end position="399"/>
    </location>
</feature>
<accession>A0A9D1QGY4</accession>
<feature type="transmembrane region" description="Helical" evidence="8">
    <location>
        <begin position="345"/>
        <end position="369"/>
    </location>
</feature>
<evidence type="ECO:0000256" key="3">
    <source>
        <dbReference type="ARBA" id="ARBA00022475"/>
    </source>
</evidence>
<dbReference type="PRINTS" id="PR00174">
    <property type="entry name" value="LACYSMPORT"/>
</dbReference>
<evidence type="ECO:0000256" key="8">
    <source>
        <dbReference type="SAM" id="Phobius"/>
    </source>
</evidence>
<evidence type="ECO:0000259" key="9">
    <source>
        <dbReference type="PROSITE" id="PS50850"/>
    </source>
</evidence>
<keyword evidence="5 8" id="KW-0812">Transmembrane</keyword>
<feature type="transmembrane region" description="Helical" evidence="8">
    <location>
        <begin position="101"/>
        <end position="125"/>
    </location>
</feature>
<keyword evidence="3" id="KW-1003">Cell membrane</keyword>
<dbReference type="NCBIfam" id="NF007077">
    <property type="entry name" value="PRK09528.1"/>
    <property type="match status" value="1"/>
</dbReference>
<evidence type="ECO:0000313" key="10">
    <source>
        <dbReference type="EMBL" id="HIW12339.1"/>
    </source>
</evidence>
<organism evidence="10 11">
    <name type="scientific">Candidatus Salinicoccus stercoripullorum</name>
    <dbReference type="NCBI Taxonomy" id="2838756"/>
    <lineage>
        <taxon>Bacteria</taxon>
        <taxon>Bacillati</taxon>
        <taxon>Bacillota</taxon>
        <taxon>Bacilli</taxon>
        <taxon>Bacillales</taxon>
        <taxon>Staphylococcaceae</taxon>
        <taxon>Salinicoccus</taxon>
    </lineage>
</organism>
<comment type="subcellular location">
    <subcellularLocation>
        <location evidence="1">Cell inner membrane</location>
        <topology evidence="1">Multi-pass membrane protein</topology>
    </subcellularLocation>
</comment>